<name>A0A1Z4GIX5_9CYAN</name>
<feature type="transmembrane region" description="Helical" evidence="1">
    <location>
        <begin position="30"/>
        <end position="50"/>
    </location>
</feature>
<evidence type="ECO:0000313" key="3">
    <source>
        <dbReference type="Proteomes" id="UP000218287"/>
    </source>
</evidence>
<dbReference type="EMBL" id="AP018174">
    <property type="protein sequence ID" value="BAY17318.1"/>
    <property type="molecule type" value="Genomic_DNA"/>
</dbReference>
<keyword evidence="1" id="KW-0812">Transmembrane</keyword>
<keyword evidence="1" id="KW-1133">Transmembrane helix</keyword>
<reference evidence="2 3" key="1">
    <citation type="submission" date="2017-06" db="EMBL/GenBank/DDBJ databases">
        <title>Genome sequencing of cyanobaciteial culture collection at National Institute for Environmental Studies (NIES).</title>
        <authorList>
            <person name="Hirose Y."/>
            <person name="Shimura Y."/>
            <person name="Fujisawa T."/>
            <person name="Nakamura Y."/>
            <person name="Kawachi M."/>
        </authorList>
    </citation>
    <scope>NUCLEOTIDE SEQUENCE [LARGE SCALE GENOMIC DNA]</scope>
    <source>
        <strain evidence="2 3">NIES-21</strain>
    </source>
</reference>
<keyword evidence="1" id="KW-0472">Membrane</keyword>
<sequence>MDKVNILDYGLLTFDQISNLYREICVKDNLSLIAAAAGGFMLSMALTGILRGTPVMVLQGQSQANNYPVVNLQVASVRSDEKVDYNLEEHK</sequence>
<keyword evidence="3" id="KW-1185">Reference proteome</keyword>
<dbReference type="Proteomes" id="UP000218287">
    <property type="component" value="Chromosome"/>
</dbReference>
<evidence type="ECO:0000256" key="1">
    <source>
        <dbReference type="SAM" id="Phobius"/>
    </source>
</evidence>
<proteinExistence type="predicted"/>
<gene>
    <name evidence="2" type="ORF">NIES21_31550</name>
</gene>
<protein>
    <submittedName>
        <fullName evidence="2">Uncharacterized protein</fullName>
    </submittedName>
</protein>
<evidence type="ECO:0000313" key="2">
    <source>
        <dbReference type="EMBL" id="BAY17318.1"/>
    </source>
</evidence>
<organism evidence="2 3">
    <name type="scientific">Anabaenopsis circularis NIES-21</name>
    <dbReference type="NCBI Taxonomy" id="1085406"/>
    <lineage>
        <taxon>Bacteria</taxon>
        <taxon>Bacillati</taxon>
        <taxon>Cyanobacteriota</taxon>
        <taxon>Cyanophyceae</taxon>
        <taxon>Nostocales</taxon>
        <taxon>Nodulariaceae</taxon>
        <taxon>Anabaenopsis</taxon>
    </lineage>
</organism>
<accession>A0A1Z4GIX5</accession>
<dbReference type="AlphaFoldDB" id="A0A1Z4GIX5"/>